<reference evidence="2 3" key="1">
    <citation type="submission" date="2021-03" db="EMBL/GenBank/DDBJ databases">
        <title>Sequencing the genomes of 1000 actinobacteria strains.</title>
        <authorList>
            <person name="Klenk H.-P."/>
        </authorList>
    </citation>
    <scope>NUCLEOTIDE SEQUENCE [LARGE SCALE GENOMIC DNA]</scope>
    <source>
        <strain evidence="2 3">DSM 13468</strain>
    </source>
</reference>
<proteinExistence type="predicted"/>
<keyword evidence="3" id="KW-1185">Reference proteome</keyword>
<feature type="compositionally biased region" description="Polar residues" evidence="1">
    <location>
        <begin position="25"/>
        <end position="37"/>
    </location>
</feature>
<protein>
    <submittedName>
        <fullName evidence="2">Uncharacterized protein</fullName>
    </submittedName>
</protein>
<evidence type="ECO:0000313" key="3">
    <source>
        <dbReference type="Proteomes" id="UP000703720"/>
    </source>
</evidence>
<feature type="region of interest" description="Disordered" evidence="1">
    <location>
        <begin position="22"/>
        <end position="55"/>
    </location>
</feature>
<feature type="compositionally biased region" description="Low complexity" evidence="1">
    <location>
        <begin position="38"/>
        <end position="55"/>
    </location>
</feature>
<gene>
    <name evidence="2" type="ORF">JOF42_000236</name>
</gene>
<sequence length="55" mass="5543">MTTAADPGDRVSTAVSIAQAERIAQTESAQRTPRIGSTTAAPITATMPAPQSSAT</sequence>
<accession>A0ABS4WKL7</accession>
<dbReference type="Proteomes" id="UP000703720">
    <property type="component" value="Unassembled WGS sequence"/>
</dbReference>
<dbReference type="EMBL" id="JAGIOA010000001">
    <property type="protein sequence ID" value="MBP2376741.1"/>
    <property type="molecule type" value="Genomic_DNA"/>
</dbReference>
<comment type="caution">
    <text evidence="2">The sequence shown here is derived from an EMBL/GenBank/DDBJ whole genome shotgun (WGS) entry which is preliminary data.</text>
</comment>
<evidence type="ECO:0000313" key="2">
    <source>
        <dbReference type="EMBL" id="MBP2376741.1"/>
    </source>
</evidence>
<name>A0ABS4WKL7_9MICO</name>
<evidence type="ECO:0000256" key="1">
    <source>
        <dbReference type="SAM" id="MobiDB-lite"/>
    </source>
</evidence>
<organism evidence="2 3">
    <name type="scientific">Microbacterium phyllosphaerae</name>
    <dbReference type="NCBI Taxonomy" id="124798"/>
    <lineage>
        <taxon>Bacteria</taxon>
        <taxon>Bacillati</taxon>
        <taxon>Actinomycetota</taxon>
        <taxon>Actinomycetes</taxon>
        <taxon>Micrococcales</taxon>
        <taxon>Microbacteriaceae</taxon>
        <taxon>Microbacterium</taxon>
    </lineage>
</organism>